<proteinExistence type="predicted"/>
<dbReference type="PANTHER" id="PTHR43777">
    <property type="entry name" value="MOLYBDENUM COFACTOR CYTIDYLYLTRANSFERASE"/>
    <property type="match status" value="1"/>
</dbReference>
<dbReference type="Proteomes" id="UP000244906">
    <property type="component" value="Unassembled WGS sequence"/>
</dbReference>
<keyword evidence="3" id="KW-0548">Nucleotidyltransferase</keyword>
<keyword evidence="4" id="KW-1185">Reference proteome</keyword>
<dbReference type="InterPro" id="IPR029044">
    <property type="entry name" value="Nucleotide-diphossugar_trans"/>
</dbReference>
<accession>A0A2V1H1Q2</accession>
<dbReference type="Gene3D" id="3.90.550.10">
    <property type="entry name" value="Spore Coat Polysaccharide Biosynthesis Protein SpsA, Chain A"/>
    <property type="match status" value="1"/>
</dbReference>
<reference evidence="3 4" key="1">
    <citation type="submission" date="2018-04" db="EMBL/GenBank/DDBJ databases">
        <title>Thalassorhabdus spongiae gen. nov., sp. nov., isolated from a marine sponge in South-West Iceland.</title>
        <authorList>
            <person name="Knobloch S."/>
            <person name="Daussin A."/>
            <person name="Johannsson R."/>
            <person name="Marteinsson V.T."/>
        </authorList>
    </citation>
    <scope>NUCLEOTIDE SEQUENCE [LARGE SCALE GENOMIC DNA]</scope>
    <source>
        <strain evidence="3 4">Hp12</strain>
    </source>
</reference>
<evidence type="ECO:0000313" key="4">
    <source>
        <dbReference type="Proteomes" id="UP000244906"/>
    </source>
</evidence>
<dbReference type="Pfam" id="PF12804">
    <property type="entry name" value="NTP_transf_3"/>
    <property type="match status" value="1"/>
</dbReference>
<evidence type="ECO:0000313" key="3">
    <source>
        <dbReference type="EMBL" id="PVZ69610.1"/>
    </source>
</evidence>
<name>A0A2V1H1Q2_9GAMM</name>
<dbReference type="AlphaFoldDB" id="A0A2V1H1Q2"/>
<organism evidence="3 4">
    <name type="scientific">Pelagibaculum spongiae</name>
    <dbReference type="NCBI Taxonomy" id="2080658"/>
    <lineage>
        <taxon>Bacteria</taxon>
        <taxon>Pseudomonadati</taxon>
        <taxon>Pseudomonadota</taxon>
        <taxon>Gammaproteobacteria</taxon>
        <taxon>Oceanospirillales</taxon>
        <taxon>Pelagibaculum</taxon>
    </lineage>
</organism>
<sequence>MNKINTSCLIMAAGKSSRMLNSSIGQWKMNLPLDLQHPDKTVLDFSLENALQACQKVILVAGFQAEQLLEKYADDGRIELVVNAEFAKGMAGSIQCGLNVIEHDHCFISHGDMPFITPEIYHHLWRFWRQQLTAEVIFPQYRNRLGHPVLISRKLFSAIAEINTTTESPVEKIRPILQPFPTAHLALEQAMSPSQAKGILLDIDTPDAYQAALQWYQQIQSIS</sequence>
<protein>
    <submittedName>
        <fullName evidence="3">Molybdenum cofactor cytidylyltransferase</fullName>
    </submittedName>
</protein>
<dbReference type="CDD" id="cd04182">
    <property type="entry name" value="GT_2_like_f"/>
    <property type="match status" value="1"/>
</dbReference>
<dbReference type="GO" id="GO:0016779">
    <property type="term" value="F:nucleotidyltransferase activity"/>
    <property type="evidence" value="ECO:0007669"/>
    <property type="project" value="UniProtKB-KW"/>
</dbReference>
<dbReference type="OrthoDB" id="5298023at2"/>
<keyword evidence="3" id="KW-0808">Transferase</keyword>
<dbReference type="InterPro" id="IPR025877">
    <property type="entry name" value="MobA-like_NTP_Trfase"/>
</dbReference>
<dbReference type="SUPFAM" id="SSF53448">
    <property type="entry name" value="Nucleotide-diphospho-sugar transferases"/>
    <property type="match status" value="1"/>
</dbReference>
<evidence type="ECO:0000256" key="1">
    <source>
        <dbReference type="ARBA" id="ARBA00022842"/>
    </source>
</evidence>
<gene>
    <name evidence="3" type="ORF">DC094_09905</name>
</gene>
<dbReference type="EMBL" id="QDDL01000003">
    <property type="protein sequence ID" value="PVZ69610.1"/>
    <property type="molecule type" value="Genomic_DNA"/>
</dbReference>
<evidence type="ECO:0000259" key="2">
    <source>
        <dbReference type="Pfam" id="PF12804"/>
    </source>
</evidence>
<feature type="domain" description="MobA-like NTP transferase" evidence="2">
    <location>
        <begin position="8"/>
        <end position="164"/>
    </location>
</feature>
<comment type="caution">
    <text evidence="3">The sequence shown here is derived from an EMBL/GenBank/DDBJ whole genome shotgun (WGS) entry which is preliminary data.</text>
</comment>
<dbReference type="PANTHER" id="PTHR43777:SF1">
    <property type="entry name" value="MOLYBDENUM COFACTOR CYTIDYLYLTRANSFERASE"/>
    <property type="match status" value="1"/>
</dbReference>
<keyword evidence="1" id="KW-0460">Magnesium</keyword>
<dbReference type="RefSeq" id="WP_116686945.1">
    <property type="nucleotide sequence ID" value="NZ_CAWNYD010000003.1"/>
</dbReference>